<dbReference type="OrthoDB" id="75807at2759"/>
<comment type="caution">
    <text evidence="5">The sequence shown here is derived from an EMBL/GenBank/DDBJ whole genome shotgun (WGS) entry which is preliminary data.</text>
</comment>
<dbReference type="PANTHER" id="PTHR13495">
    <property type="entry name" value="NEFA-INTERACTING NUCLEAR PROTEIN NIP30"/>
    <property type="match status" value="1"/>
</dbReference>
<evidence type="ECO:0000313" key="6">
    <source>
        <dbReference type="Proteomes" id="UP001140513"/>
    </source>
</evidence>
<feature type="compositionally biased region" description="Low complexity" evidence="3">
    <location>
        <begin position="179"/>
        <end position="202"/>
    </location>
</feature>
<feature type="region of interest" description="Disordered" evidence="3">
    <location>
        <begin position="1"/>
        <end position="21"/>
    </location>
</feature>
<reference evidence="5" key="1">
    <citation type="submission" date="2022-10" db="EMBL/GenBank/DDBJ databases">
        <title>Tapping the CABI collections for fungal endophytes: first genome assemblies for Collariella, Neodidymelliopsis, Ascochyta clinopodiicola, Didymella pomorum, Didymosphaeria variabile, Neocosmospora piperis and Neocucurbitaria cava.</title>
        <authorList>
            <person name="Hill R."/>
        </authorList>
    </citation>
    <scope>NUCLEOTIDE SEQUENCE</scope>
    <source>
        <strain evidence="5">IMI 356815</strain>
    </source>
</reference>
<dbReference type="RefSeq" id="XP_056072394.1">
    <property type="nucleotide sequence ID" value="XM_056215127.1"/>
</dbReference>
<comment type="subcellular location">
    <subcellularLocation>
        <location evidence="1">Nucleus</location>
    </subcellularLocation>
</comment>
<organism evidence="5 6">
    <name type="scientific">Didymosphaeria variabile</name>
    <dbReference type="NCBI Taxonomy" id="1932322"/>
    <lineage>
        <taxon>Eukaryota</taxon>
        <taxon>Fungi</taxon>
        <taxon>Dikarya</taxon>
        <taxon>Ascomycota</taxon>
        <taxon>Pezizomycotina</taxon>
        <taxon>Dothideomycetes</taxon>
        <taxon>Pleosporomycetidae</taxon>
        <taxon>Pleosporales</taxon>
        <taxon>Massarineae</taxon>
        <taxon>Didymosphaeriaceae</taxon>
        <taxon>Didymosphaeria</taxon>
    </lineage>
</organism>
<sequence length="220" mass="24153">MSSGFVSGGTTDKPTERDEEWRVAQAELEAKRLEKEDRDKQHDGKSLYEVLQANKAAKQDAFEEATRLKNQYRALDDDEAEFLDSVLEATRKKEAEVQKDTLEQLDAFRKQREEAERKALEAEEPEGVVEEEAHWVAHGRKRKKGPELLKGVKLRKTSSATEEKKDVGGKSNAGDTKKAPLPGAPASTAAATKSPSASSAPKPSIPVSLSLGYASSDEDD</sequence>
<proteinExistence type="predicted"/>
<evidence type="ECO:0000313" key="5">
    <source>
        <dbReference type="EMBL" id="KAJ4354620.1"/>
    </source>
</evidence>
<dbReference type="AlphaFoldDB" id="A0A9W9CC54"/>
<keyword evidence="2" id="KW-0539">Nucleus</keyword>
<feature type="compositionally biased region" description="Basic and acidic residues" evidence="3">
    <location>
        <begin position="112"/>
        <end position="121"/>
    </location>
</feature>
<evidence type="ECO:0000259" key="4">
    <source>
        <dbReference type="Pfam" id="PF10187"/>
    </source>
</evidence>
<dbReference type="Proteomes" id="UP001140513">
    <property type="component" value="Unassembled WGS sequence"/>
</dbReference>
<dbReference type="InterPro" id="IPR019331">
    <property type="entry name" value="FAM192A/Fyv6_N"/>
</dbReference>
<name>A0A9W9CC54_9PLEO</name>
<dbReference type="InterPro" id="IPR039845">
    <property type="entry name" value="FAM192A"/>
</dbReference>
<dbReference type="EMBL" id="JAPEUX010000004">
    <property type="protein sequence ID" value="KAJ4354620.1"/>
    <property type="molecule type" value="Genomic_DNA"/>
</dbReference>
<evidence type="ECO:0000256" key="2">
    <source>
        <dbReference type="ARBA" id="ARBA00023242"/>
    </source>
</evidence>
<protein>
    <recommendedName>
        <fullName evidence="4">FAM192A/Fyv6 N-terminal domain-containing protein</fullName>
    </recommendedName>
</protein>
<gene>
    <name evidence="5" type="ORF">N0V89_006357</name>
</gene>
<feature type="compositionally biased region" description="Polar residues" evidence="3">
    <location>
        <begin position="1"/>
        <end position="12"/>
    </location>
</feature>
<dbReference type="GO" id="GO:0005634">
    <property type="term" value="C:nucleus"/>
    <property type="evidence" value="ECO:0007669"/>
    <property type="project" value="UniProtKB-SubCell"/>
</dbReference>
<feature type="domain" description="FAM192A/Fyv6 N-terminal" evidence="4">
    <location>
        <begin position="5"/>
        <end position="109"/>
    </location>
</feature>
<keyword evidence="6" id="KW-1185">Reference proteome</keyword>
<dbReference type="GeneID" id="80909887"/>
<dbReference type="Pfam" id="PF10187">
    <property type="entry name" value="FAM192A_Fyv6_N"/>
    <property type="match status" value="1"/>
</dbReference>
<feature type="region of interest" description="Disordered" evidence="3">
    <location>
        <begin position="112"/>
        <end position="220"/>
    </location>
</feature>
<evidence type="ECO:0000256" key="1">
    <source>
        <dbReference type="ARBA" id="ARBA00004123"/>
    </source>
</evidence>
<accession>A0A9W9CC54</accession>
<dbReference type="PANTHER" id="PTHR13495:SF0">
    <property type="entry name" value="PSME3-INTERACTING PROTEIN"/>
    <property type="match status" value="1"/>
</dbReference>
<evidence type="ECO:0000256" key="3">
    <source>
        <dbReference type="SAM" id="MobiDB-lite"/>
    </source>
</evidence>